<feature type="non-terminal residue" evidence="1">
    <location>
        <position position="1"/>
    </location>
</feature>
<evidence type="ECO:0008006" key="3">
    <source>
        <dbReference type="Google" id="ProtNLM"/>
    </source>
</evidence>
<dbReference type="AlphaFoldDB" id="A0A438AN10"/>
<dbReference type="EMBL" id="RKLN01000016">
    <property type="protein sequence ID" value="RVW00076.1"/>
    <property type="molecule type" value="Genomic_DNA"/>
</dbReference>
<dbReference type="Proteomes" id="UP000284333">
    <property type="component" value="Unassembled WGS sequence"/>
</dbReference>
<evidence type="ECO:0000313" key="1">
    <source>
        <dbReference type="EMBL" id="RVW00076.1"/>
    </source>
</evidence>
<protein>
    <recommendedName>
        <fullName evidence="3">Lipoprotein LpqB beta-propeller domain-containing protein</fullName>
    </recommendedName>
</protein>
<evidence type="ECO:0000313" key="2">
    <source>
        <dbReference type="Proteomes" id="UP000284333"/>
    </source>
</evidence>
<organism evidence="1 2">
    <name type="scientific">Rhodococcus spongiicola</name>
    <dbReference type="NCBI Taxonomy" id="2487352"/>
    <lineage>
        <taxon>Bacteria</taxon>
        <taxon>Bacillati</taxon>
        <taxon>Actinomycetota</taxon>
        <taxon>Actinomycetes</taxon>
        <taxon>Mycobacteriales</taxon>
        <taxon>Nocardiaceae</taxon>
        <taxon>Rhodococcus</taxon>
    </lineage>
</organism>
<name>A0A438AN10_9NOCA</name>
<proteinExistence type="predicted"/>
<reference evidence="1 2" key="1">
    <citation type="submission" date="2018-11" db="EMBL/GenBank/DDBJ databases">
        <title>Rhodococcus spongicola sp. nov. and Rhodococcus xishaensis sp. nov. from marine sponges.</title>
        <authorList>
            <person name="Li L."/>
            <person name="Lin H.W."/>
        </authorList>
    </citation>
    <scope>NUCLEOTIDE SEQUENCE [LARGE SCALE GENOMIC DNA]</scope>
    <source>
        <strain evidence="1 2">LHW50502</strain>
    </source>
</reference>
<accession>A0A438AN10</accession>
<sequence>GGAVITSMSSSGSFAAEVSSSEVVITDESGSVVSSIAVGEEAVVQWAKDADELWIVDSGELYLVGSSGGWVKTEADPSADGVPAGLAALVQ</sequence>
<keyword evidence="2" id="KW-1185">Reference proteome</keyword>
<gene>
    <name evidence="1" type="ORF">EF834_18100</name>
</gene>
<comment type="caution">
    <text evidence="1">The sequence shown here is derived from an EMBL/GenBank/DDBJ whole genome shotgun (WGS) entry which is preliminary data.</text>
</comment>